<dbReference type="AlphaFoldDB" id="A0A8B8GAM5"/>
<name>A0A8B8GAM5_9HEMI</name>
<dbReference type="GeneID" id="112690209"/>
<protein>
    <submittedName>
        <fullName evidence="2">Uncharacterized protein LOC112690209 isoform X2</fullName>
    </submittedName>
</protein>
<reference evidence="2" key="1">
    <citation type="submission" date="2025-08" db="UniProtKB">
        <authorList>
            <consortium name="RefSeq"/>
        </authorList>
    </citation>
    <scope>IDENTIFICATION</scope>
    <source>
        <tissue evidence="2">Whole body</tissue>
    </source>
</reference>
<evidence type="ECO:0000313" key="1">
    <source>
        <dbReference type="Proteomes" id="UP000694846"/>
    </source>
</evidence>
<dbReference type="Proteomes" id="UP000694846">
    <property type="component" value="Unplaced"/>
</dbReference>
<keyword evidence="1" id="KW-1185">Reference proteome</keyword>
<proteinExistence type="predicted"/>
<sequence>MFSVPDKSFSCSCFAVLRPKTIIIIFEPITWNCFYTVFFQKFNNIPTRNLDNLSVLSGQNVADVNISSKIFDVSMSDDNLNVGNQGTIDTMEELQKYIDSKFETLNNSILNQQNYMQQSLL</sequence>
<evidence type="ECO:0000313" key="2">
    <source>
        <dbReference type="RefSeq" id="XP_025419953.1"/>
    </source>
</evidence>
<accession>A0A8B8GAM5</accession>
<gene>
    <name evidence="2" type="primary">LOC112690209</name>
</gene>
<dbReference type="OrthoDB" id="6629662at2759"/>
<organism evidence="1 2">
    <name type="scientific">Sipha flava</name>
    <name type="common">yellow sugarcane aphid</name>
    <dbReference type="NCBI Taxonomy" id="143950"/>
    <lineage>
        <taxon>Eukaryota</taxon>
        <taxon>Metazoa</taxon>
        <taxon>Ecdysozoa</taxon>
        <taxon>Arthropoda</taxon>
        <taxon>Hexapoda</taxon>
        <taxon>Insecta</taxon>
        <taxon>Pterygota</taxon>
        <taxon>Neoptera</taxon>
        <taxon>Paraneoptera</taxon>
        <taxon>Hemiptera</taxon>
        <taxon>Sternorrhyncha</taxon>
        <taxon>Aphidomorpha</taxon>
        <taxon>Aphidoidea</taxon>
        <taxon>Aphididae</taxon>
        <taxon>Sipha</taxon>
    </lineage>
</organism>
<dbReference type="RefSeq" id="XP_025419953.1">
    <property type="nucleotide sequence ID" value="XM_025564168.1"/>
</dbReference>